<comment type="subcellular location">
    <subcellularLocation>
        <location evidence="1">Membrane</location>
        <topology evidence="1">Multi-pass membrane protein</topology>
    </subcellularLocation>
</comment>
<name>A0A8J2N3J2_9PLEO</name>
<feature type="transmembrane region" description="Helical" evidence="8">
    <location>
        <begin position="350"/>
        <end position="367"/>
    </location>
</feature>
<feature type="transmembrane region" description="Helical" evidence="8">
    <location>
        <begin position="448"/>
        <end position="467"/>
    </location>
</feature>
<dbReference type="GO" id="GO:0016020">
    <property type="term" value="C:membrane"/>
    <property type="evidence" value="ECO:0007669"/>
    <property type="project" value="UniProtKB-SubCell"/>
</dbReference>
<evidence type="ECO:0000256" key="2">
    <source>
        <dbReference type="ARBA" id="ARBA00010992"/>
    </source>
</evidence>
<evidence type="ECO:0000256" key="4">
    <source>
        <dbReference type="ARBA" id="ARBA00022692"/>
    </source>
</evidence>
<dbReference type="PROSITE" id="PS00217">
    <property type="entry name" value="SUGAR_TRANSPORT_2"/>
    <property type="match status" value="1"/>
</dbReference>
<dbReference type="AlphaFoldDB" id="A0A8J2N3J2"/>
<dbReference type="InterPro" id="IPR050360">
    <property type="entry name" value="MFS_Sugar_Transporters"/>
</dbReference>
<dbReference type="PANTHER" id="PTHR48022:SF37">
    <property type="entry name" value="MAJOR FACILITATOR SUPERFAMILY (MFS) PROFILE DOMAIN-CONTAINING PROTEIN-RELATED"/>
    <property type="match status" value="1"/>
</dbReference>
<keyword evidence="5 8" id="KW-1133">Transmembrane helix</keyword>
<keyword evidence="4 8" id="KW-0812">Transmembrane</keyword>
<dbReference type="SUPFAM" id="SSF103473">
    <property type="entry name" value="MFS general substrate transporter"/>
    <property type="match status" value="1"/>
</dbReference>
<dbReference type="InterPro" id="IPR003663">
    <property type="entry name" value="Sugar/inositol_transpt"/>
</dbReference>
<dbReference type="InterPro" id="IPR020846">
    <property type="entry name" value="MFS_dom"/>
</dbReference>
<feature type="transmembrane region" description="Helical" evidence="8">
    <location>
        <begin position="192"/>
        <end position="213"/>
    </location>
</feature>
<feature type="transmembrane region" description="Helical" evidence="8">
    <location>
        <begin position="128"/>
        <end position="146"/>
    </location>
</feature>
<dbReference type="RefSeq" id="XP_043172885.1">
    <property type="nucleotide sequence ID" value="XM_043316950.1"/>
</dbReference>
<evidence type="ECO:0000313" key="11">
    <source>
        <dbReference type="Proteomes" id="UP000676310"/>
    </source>
</evidence>
<proteinExistence type="inferred from homology"/>
<feature type="transmembrane region" description="Helical" evidence="8">
    <location>
        <begin position="100"/>
        <end position="122"/>
    </location>
</feature>
<evidence type="ECO:0000256" key="5">
    <source>
        <dbReference type="ARBA" id="ARBA00022989"/>
    </source>
</evidence>
<evidence type="ECO:0000256" key="3">
    <source>
        <dbReference type="ARBA" id="ARBA00022448"/>
    </source>
</evidence>
<feature type="transmembrane region" description="Helical" evidence="8">
    <location>
        <begin position="166"/>
        <end position="186"/>
    </location>
</feature>
<sequence>MDTHKRSPWAIIADVKRFFAMKPGVYQFLVGCFASLGSFLFGYDLAVIAEVVASDSFKSLFLQQNSDSRSGTVVALFTAGCFFGAFGAGFTDKLGRRGTILMASCIFVVGGIIQTAGVVIGMLYAGRFIAGLGVGFLTMIIPIYQAEITHRRIRGKVTSLQQLFNAVGQIFASWTGYGCYLTWAGTGDSREWRIPLAVQIIPALFLGSLIYMFPESPRWLCDHDRADEGLRNLALLHAHGDISDPYVVAEFDLIQAQIQAEHLEKKKTYFDLVRDWPNLRRTMLACFIQAECQMTGVSAIQYFSPQIYAQIGITTSQSLLFNGVNAIIAFAGTSVCILVIDRIGRRPLEIYGAGLMCVTFLINAILIQQFPASATSNGAHWAFVALTWVFNFVFFVTSGPLSWAIPAELFGTALRMKGVSVGAMTSFAFNTMIGQVTPIAISAIGWKFYVVFIVCNFVNGVVFWAFLPETKGLSLEDMDEMFYKSPTFVPGSKWVPHSHLDEDARKIANGEDYVDGVVTAKYKATEVEHIEGGD</sequence>
<keyword evidence="3 7" id="KW-0813">Transport</keyword>
<keyword evidence="11" id="KW-1185">Reference proteome</keyword>
<feature type="transmembrane region" description="Helical" evidence="8">
    <location>
        <begin position="319"/>
        <end position="344"/>
    </location>
</feature>
<feature type="transmembrane region" description="Helical" evidence="8">
    <location>
        <begin position="25"/>
        <end position="49"/>
    </location>
</feature>
<dbReference type="Pfam" id="PF00083">
    <property type="entry name" value="Sugar_tr"/>
    <property type="match status" value="1"/>
</dbReference>
<dbReference type="PANTHER" id="PTHR48022">
    <property type="entry name" value="PLASTIDIC GLUCOSE TRANSPORTER 4"/>
    <property type="match status" value="1"/>
</dbReference>
<dbReference type="Gene3D" id="1.20.1250.20">
    <property type="entry name" value="MFS general substrate transporter like domains"/>
    <property type="match status" value="1"/>
</dbReference>
<organism evidence="10 11">
    <name type="scientific">Alternaria atra</name>
    <dbReference type="NCBI Taxonomy" id="119953"/>
    <lineage>
        <taxon>Eukaryota</taxon>
        <taxon>Fungi</taxon>
        <taxon>Dikarya</taxon>
        <taxon>Ascomycota</taxon>
        <taxon>Pezizomycotina</taxon>
        <taxon>Dothideomycetes</taxon>
        <taxon>Pleosporomycetidae</taxon>
        <taxon>Pleosporales</taxon>
        <taxon>Pleosporineae</taxon>
        <taxon>Pleosporaceae</taxon>
        <taxon>Alternaria</taxon>
        <taxon>Alternaria sect. Ulocladioides</taxon>
    </lineage>
</organism>
<evidence type="ECO:0000256" key="1">
    <source>
        <dbReference type="ARBA" id="ARBA00004141"/>
    </source>
</evidence>
<dbReference type="PROSITE" id="PS50850">
    <property type="entry name" value="MFS"/>
    <property type="match status" value="1"/>
</dbReference>
<dbReference type="Proteomes" id="UP000676310">
    <property type="component" value="Unassembled WGS sequence"/>
</dbReference>
<dbReference type="PRINTS" id="PR00171">
    <property type="entry name" value="SUGRTRNSPORT"/>
</dbReference>
<evidence type="ECO:0000259" key="9">
    <source>
        <dbReference type="PROSITE" id="PS50850"/>
    </source>
</evidence>
<evidence type="ECO:0000256" key="6">
    <source>
        <dbReference type="ARBA" id="ARBA00023136"/>
    </source>
</evidence>
<dbReference type="NCBIfam" id="TIGR00879">
    <property type="entry name" value="SP"/>
    <property type="match status" value="1"/>
</dbReference>
<feature type="transmembrane region" description="Helical" evidence="8">
    <location>
        <begin position="421"/>
        <end position="441"/>
    </location>
</feature>
<dbReference type="FunFam" id="1.20.1250.20:FF:000090">
    <property type="entry name" value="MFS sugar transporter, putative"/>
    <property type="match status" value="1"/>
</dbReference>
<protein>
    <recommendedName>
        <fullName evidence="9">Major facilitator superfamily (MFS) profile domain-containing protein</fullName>
    </recommendedName>
</protein>
<dbReference type="InterPro" id="IPR005828">
    <property type="entry name" value="MFS_sugar_transport-like"/>
</dbReference>
<comment type="similarity">
    <text evidence="2 7">Belongs to the major facilitator superfamily. Sugar transporter (TC 2.A.1.1) family.</text>
</comment>
<feature type="transmembrane region" description="Helical" evidence="8">
    <location>
        <begin position="69"/>
        <end position="88"/>
    </location>
</feature>
<dbReference type="InterPro" id="IPR036259">
    <property type="entry name" value="MFS_trans_sf"/>
</dbReference>
<accession>A0A8J2N3J2</accession>
<comment type="caution">
    <text evidence="10">The sequence shown here is derived from an EMBL/GenBank/DDBJ whole genome shotgun (WGS) entry which is preliminary data.</text>
</comment>
<feature type="transmembrane region" description="Helical" evidence="8">
    <location>
        <begin position="379"/>
        <end position="401"/>
    </location>
</feature>
<dbReference type="InterPro" id="IPR005829">
    <property type="entry name" value="Sugar_transporter_CS"/>
</dbReference>
<dbReference type="GO" id="GO:0005351">
    <property type="term" value="F:carbohydrate:proton symporter activity"/>
    <property type="evidence" value="ECO:0007669"/>
    <property type="project" value="TreeGrafter"/>
</dbReference>
<evidence type="ECO:0000313" key="10">
    <source>
        <dbReference type="EMBL" id="CAG5179501.1"/>
    </source>
</evidence>
<dbReference type="EMBL" id="CAJRGZ010000023">
    <property type="protein sequence ID" value="CAG5179501.1"/>
    <property type="molecule type" value="Genomic_DNA"/>
</dbReference>
<evidence type="ECO:0000256" key="8">
    <source>
        <dbReference type="SAM" id="Phobius"/>
    </source>
</evidence>
<gene>
    <name evidence="10" type="ORF">ALTATR162_LOCUS9317</name>
</gene>
<keyword evidence="6 8" id="KW-0472">Membrane</keyword>
<dbReference type="GeneID" id="67021525"/>
<feature type="domain" description="Major facilitator superfamily (MFS) profile" evidence="9">
    <location>
        <begin position="30"/>
        <end position="471"/>
    </location>
</feature>
<reference evidence="10" key="1">
    <citation type="submission" date="2021-05" db="EMBL/GenBank/DDBJ databases">
        <authorList>
            <person name="Stam R."/>
        </authorList>
    </citation>
    <scope>NUCLEOTIDE SEQUENCE</scope>
    <source>
        <strain evidence="10">CS162</strain>
    </source>
</reference>
<dbReference type="OrthoDB" id="6612291at2759"/>
<evidence type="ECO:0000256" key="7">
    <source>
        <dbReference type="RuleBase" id="RU003346"/>
    </source>
</evidence>